<keyword evidence="2" id="KW-1185">Reference proteome</keyword>
<organism evidence="1 2">
    <name type="scientific">Gossypium trilobum</name>
    <dbReference type="NCBI Taxonomy" id="34281"/>
    <lineage>
        <taxon>Eukaryota</taxon>
        <taxon>Viridiplantae</taxon>
        <taxon>Streptophyta</taxon>
        <taxon>Embryophyta</taxon>
        <taxon>Tracheophyta</taxon>
        <taxon>Spermatophyta</taxon>
        <taxon>Magnoliopsida</taxon>
        <taxon>eudicotyledons</taxon>
        <taxon>Gunneridae</taxon>
        <taxon>Pentapetalae</taxon>
        <taxon>rosids</taxon>
        <taxon>malvids</taxon>
        <taxon>Malvales</taxon>
        <taxon>Malvaceae</taxon>
        <taxon>Malvoideae</taxon>
        <taxon>Gossypium</taxon>
    </lineage>
</organism>
<comment type="caution">
    <text evidence="1">The sequence shown here is derived from an EMBL/GenBank/DDBJ whole genome shotgun (WGS) entry which is preliminary data.</text>
</comment>
<dbReference type="AlphaFoldDB" id="A0A7J9FTN1"/>
<gene>
    <name evidence="1" type="ORF">Gotri_027962</name>
</gene>
<proteinExistence type="predicted"/>
<evidence type="ECO:0000313" key="2">
    <source>
        <dbReference type="Proteomes" id="UP000593568"/>
    </source>
</evidence>
<accession>A0A7J9FTN1</accession>
<reference evidence="1 2" key="1">
    <citation type="journal article" date="2019" name="Genome Biol. Evol.">
        <title>Insights into the evolution of the New World diploid cottons (Gossypium, subgenus Houzingenia) based on genome sequencing.</title>
        <authorList>
            <person name="Grover C.E."/>
            <person name="Arick M.A. 2nd"/>
            <person name="Thrash A."/>
            <person name="Conover J.L."/>
            <person name="Sanders W.S."/>
            <person name="Peterson D.G."/>
            <person name="Frelichowski J.E."/>
            <person name="Scheffler J.A."/>
            <person name="Scheffler B.E."/>
            <person name="Wendel J.F."/>
        </authorList>
    </citation>
    <scope>NUCLEOTIDE SEQUENCE [LARGE SCALE GENOMIC DNA]</scope>
    <source>
        <strain evidence="1">8</strain>
        <tissue evidence="1">Leaf</tissue>
    </source>
</reference>
<evidence type="ECO:0000313" key="1">
    <source>
        <dbReference type="EMBL" id="MBA0788294.1"/>
    </source>
</evidence>
<protein>
    <submittedName>
        <fullName evidence="1">Uncharacterized protein</fullName>
    </submittedName>
</protein>
<dbReference type="EMBL" id="JABEZW010227483">
    <property type="protein sequence ID" value="MBA0788294.1"/>
    <property type="molecule type" value="Genomic_DNA"/>
</dbReference>
<name>A0A7J9FTN1_9ROSI</name>
<sequence length="331" mass="37534">MTTSLIRFNDKHLFVDQAVMVSNKFDGGRISMNWLAKKFYKLLMDATETELRGITKELKDIRLLSDQRLEADFEWMPYVDNDMHPTGSVGQSGDVGCKCVVESVCDGGNARIKPGDATVWVETTNFAATVRLEGAVQVDTVVCLEYLSWFRVTGKSYMLLVEARSRQLHQKRQQRPPEQQYWAKCSCMVGSSLDPPQEAPHMSTQYPDYFTQLVPVHFTNPIFLQALHNIPPPTKLIRSAKFDVMYLYCKLPSYDCVHCSKGVLCGRRGNSKLPLINKSMLVIWGGGSYALYRRSGSEALSNLSLSDPQGRHRRGRKRTLKRGENVLVEQK</sequence>
<dbReference type="Proteomes" id="UP000593568">
    <property type="component" value="Unassembled WGS sequence"/>
</dbReference>